<dbReference type="InterPro" id="IPR020084">
    <property type="entry name" value="NUDIX_hydrolase_CS"/>
</dbReference>
<dbReference type="PRINTS" id="PR00502">
    <property type="entry name" value="NUDIXFAMILY"/>
</dbReference>
<evidence type="ECO:0000259" key="3">
    <source>
        <dbReference type="PROSITE" id="PS51462"/>
    </source>
</evidence>
<dbReference type="Pfam" id="PF00293">
    <property type="entry name" value="NUDIX"/>
    <property type="match status" value="1"/>
</dbReference>
<comment type="similarity">
    <text evidence="2">Belongs to the Nudix hydrolase family.</text>
</comment>
<dbReference type="EMBL" id="MFDD01000008">
    <property type="protein sequence ID" value="OGE40610.1"/>
    <property type="molecule type" value="Genomic_DNA"/>
</dbReference>
<comment type="caution">
    <text evidence="4">The sequence shown here is derived from an EMBL/GenBank/DDBJ whole genome shotgun (WGS) entry which is preliminary data.</text>
</comment>
<dbReference type="AlphaFoldDB" id="A0A1F5KIG3"/>
<gene>
    <name evidence="4" type="ORF">A3D25_00650</name>
</gene>
<reference evidence="4 5" key="1">
    <citation type="journal article" date="2016" name="Nat. Commun.">
        <title>Thousands of microbial genomes shed light on interconnected biogeochemical processes in an aquifer system.</title>
        <authorList>
            <person name="Anantharaman K."/>
            <person name="Brown C.T."/>
            <person name="Hug L.A."/>
            <person name="Sharon I."/>
            <person name="Castelle C.J."/>
            <person name="Probst A.J."/>
            <person name="Thomas B.C."/>
            <person name="Singh A."/>
            <person name="Wilkins M.J."/>
            <person name="Karaoz U."/>
            <person name="Brodie E.L."/>
            <person name="Williams K.H."/>
            <person name="Hubbard S.S."/>
            <person name="Banfield J.F."/>
        </authorList>
    </citation>
    <scope>NUCLEOTIDE SEQUENCE [LARGE SCALE GENOMIC DNA]</scope>
</reference>
<name>A0A1F5KIG3_9BACT</name>
<dbReference type="InterPro" id="IPR000086">
    <property type="entry name" value="NUDIX_hydrolase_dom"/>
</dbReference>
<dbReference type="Gene3D" id="3.90.79.10">
    <property type="entry name" value="Nucleoside Triphosphate Pyrophosphohydrolase"/>
    <property type="match status" value="1"/>
</dbReference>
<dbReference type="InterPro" id="IPR020476">
    <property type="entry name" value="Nudix_hydrolase"/>
</dbReference>
<evidence type="ECO:0000313" key="4">
    <source>
        <dbReference type="EMBL" id="OGE40610.1"/>
    </source>
</evidence>
<proteinExistence type="inferred from homology"/>
<organism evidence="4 5">
    <name type="scientific">Candidatus Daviesbacteria bacterium RIFCSPHIGHO2_02_FULL_43_12</name>
    <dbReference type="NCBI Taxonomy" id="1797776"/>
    <lineage>
        <taxon>Bacteria</taxon>
        <taxon>Candidatus Daviesiibacteriota</taxon>
    </lineage>
</organism>
<keyword evidence="1 2" id="KW-0378">Hydrolase</keyword>
<dbReference type="GO" id="GO:0004081">
    <property type="term" value="F:bis(5'-nucleosyl)-tetraphosphatase (asymmetrical) activity"/>
    <property type="evidence" value="ECO:0007669"/>
    <property type="project" value="TreeGrafter"/>
</dbReference>
<evidence type="ECO:0000313" key="5">
    <source>
        <dbReference type="Proteomes" id="UP000177328"/>
    </source>
</evidence>
<evidence type="ECO:0000256" key="1">
    <source>
        <dbReference type="ARBA" id="ARBA00022801"/>
    </source>
</evidence>
<dbReference type="SUPFAM" id="SSF55811">
    <property type="entry name" value="Nudix"/>
    <property type="match status" value="1"/>
</dbReference>
<dbReference type="InterPro" id="IPR015797">
    <property type="entry name" value="NUDIX_hydrolase-like_dom_sf"/>
</dbReference>
<dbReference type="GO" id="GO:0006167">
    <property type="term" value="P:AMP biosynthetic process"/>
    <property type="evidence" value="ECO:0007669"/>
    <property type="project" value="TreeGrafter"/>
</dbReference>
<dbReference type="PANTHER" id="PTHR21340:SF0">
    <property type="entry name" value="BIS(5'-NUCLEOSYL)-TETRAPHOSPHATASE [ASYMMETRICAL]"/>
    <property type="match status" value="1"/>
</dbReference>
<dbReference type="InterPro" id="IPR051325">
    <property type="entry name" value="Nudix_hydrolase_domain"/>
</dbReference>
<sequence length="140" mass="16023">MKREFSAGGIVYYQDHQATKFLLIKNMAMRDLSKSYWGFPKGHLQEKEGSKEAAVREVKEEVGIEAEITAKVGDSRYVFSVNGEKIFKVVIIFLMKAPSLDFKIQQEEIQEARWVSGDEALELLSFSNDKKLFKQALDLL</sequence>
<protein>
    <recommendedName>
        <fullName evidence="3">Nudix hydrolase domain-containing protein</fullName>
    </recommendedName>
</protein>
<accession>A0A1F5KIG3</accession>
<dbReference type="Proteomes" id="UP000177328">
    <property type="component" value="Unassembled WGS sequence"/>
</dbReference>
<feature type="domain" description="Nudix hydrolase" evidence="3">
    <location>
        <begin position="2"/>
        <end position="137"/>
    </location>
</feature>
<dbReference type="GO" id="GO:0006754">
    <property type="term" value="P:ATP biosynthetic process"/>
    <property type="evidence" value="ECO:0007669"/>
    <property type="project" value="TreeGrafter"/>
</dbReference>
<evidence type="ECO:0000256" key="2">
    <source>
        <dbReference type="RuleBase" id="RU003476"/>
    </source>
</evidence>
<dbReference type="CDD" id="cd03673">
    <property type="entry name" value="NUDIX_Ap6A_hydrolase"/>
    <property type="match status" value="1"/>
</dbReference>
<dbReference type="PROSITE" id="PS00893">
    <property type="entry name" value="NUDIX_BOX"/>
    <property type="match status" value="1"/>
</dbReference>
<dbReference type="PROSITE" id="PS51462">
    <property type="entry name" value="NUDIX"/>
    <property type="match status" value="1"/>
</dbReference>
<dbReference type="PANTHER" id="PTHR21340">
    <property type="entry name" value="DIADENOSINE 5,5-P1,P4-TETRAPHOSPHATE PYROPHOSPHOHYDROLASE MUTT"/>
    <property type="match status" value="1"/>
</dbReference>